<keyword evidence="2" id="KW-0597">Phosphoprotein</keyword>
<evidence type="ECO:0000256" key="3">
    <source>
        <dbReference type="ARBA" id="ARBA00022734"/>
    </source>
</evidence>
<feature type="region of interest" description="Disordered" evidence="7">
    <location>
        <begin position="1"/>
        <end position="56"/>
    </location>
</feature>
<feature type="domain" description="C-type lectin" evidence="8">
    <location>
        <begin position="471"/>
        <end position="592"/>
    </location>
</feature>
<sequence>MAAPVAHPPDDWPRVGDVNTVSEPELPRPQRGPPRVGDGDRPERHDGSFSPAESAGAFRSTEHLVARFDEALSACFRHVNAQTDSVAPAAREISEDTLLEKDEVWNALTCNFGHVMPVDWKRSRTRRLHIPTFNKEEKPRRTEVPEELSDDEELREQLDMHSIVVSCLLDEPLFTAVQVIEEIEEMMQDSPDMEAEYDPSQSDLSMLSLDVQRPPSSPSYKDSVRTLSVAELNERLEETETNIRRFSEELVQQLALRDELDFEKEVKNSFISALIDVQNRQKEHRELLKKKKKLKGGAGTSQGHADRTLGAYLTTVIPYEKKGHPPLLEDLQILTKILLAMRDDSDKVPSLLTDYILKDFLISQLLRKTTVWPGLGAVRSLFVLLHQNSIFQHFASSAMEARGVRLMFCLLLLAHCTLQQSSSKKRNGKKDSANSAAIEELKKQINDIVQELNLLKEHQALQTVCLRGTKILGKCFLADPVKKTFHAASDDCIAKGGSLGTPLTGDENDQLYSYVRQSIGPEAHIWLGVNDMVTDGQWVDQSGSGVRFKNWETEVTLQPDGGRGQNCAILSTTANGKWFDESCRAEKASVCEFNIV</sequence>
<dbReference type="Proteomes" id="UP000438429">
    <property type="component" value="Unassembled WGS sequence"/>
</dbReference>
<evidence type="ECO:0000313" key="9">
    <source>
        <dbReference type="EMBL" id="KAF0045239.1"/>
    </source>
</evidence>
<feature type="compositionally biased region" description="Basic and acidic residues" evidence="7">
    <location>
        <begin position="37"/>
        <end position="47"/>
    </location>
</feature>
<protein>
    <recommendedName>
        <fullName evidence="8">C-type lectin domain-containing protein</fullName>
    </recommendedName>
</protein>
<reference evidence="9 10" key="1">
    <citation type="submission" date="2019-06" db="EMBL/GenBank/DDBJ databases">
        <title>Draft genomes of female and male turbot (Scophthalmus maximus).</title>
        <authorList>
            <person name="Xu H."/>
            <person name="Xu X.-W."/>
            <person name="Shao C."/>
            <person name="Chen S."/>
        </authorList>
    </citation>
    <scope>NUCLEOTIDE SEQUENCE [LARGE SCALE GENOMIC DNA]</scope>
    <source>
        <strain evidence="9">Ysfricsl-2016a</strain>
        <tissue evidence="9">Blood</tissue>
    </source>
</reference>
<accession>A0A6A4TKA1</accession>
<proteinExistence type="inferred from homology"/>
<keyword evidence="3" id="KW-0430">Lectin</keyword>
<dbReference type="PROSITE" id="PS00615">
    <property type="entry name" value="C_TYPE_LECTIN_1"/>
    <property type="match status" value="1"/>
</dbReference>
<dbReference type="Pfam" id="PF00059">
    <property type="entry name" value="Lectin_C"/>
    <property type="match status" value="1"/>
</dbReference>
<keyword evidence="4 6" id="KW-0175">Coiled coil</keyword>
<evidence type="ECO:0000259" key="8">
    <source>
        <dbReference type="PROSITE" id="PS50041"/>
    </source>
</evidence>
<evidence type="ECO:0000256" key="1">
    <source>
        <dbReference type="ARBA" id="ARBA00006788"/>
    </source>
</evidence>
<dbReference type="PANTHER" id="PTHR12394">
    <property type="entry name" value="ZYGIN"/>
    <property type="match status" value="1"/>
</dbReference>
<dbReference type="PROSITE" id="PS50041">
    <property type="entry name" value="C_TYPE_LECTIN_2"/>
    <property type="match status" value="1"/>
</dbReference>
<dbReference type="Gene3D" id="3.10.100.10">
    <property type="entry name" value="Mannose-Binding Protein A, subunit A"/>
    <property type="match status" value="1"/>
</dbReference>
<comment type="caution">
    <text evidence="9">The sequence shown here is derived from an EMBL/GenBank/DDBJ whole genome shotgun (WGS) entry which is preliminary data.</text>
</comment>
<dbReference type="AlphaFoldDB" id="A0A6A4TKA1"/>
<name>A0A6A4TKA1_SCOMX</name>
<organism evidence="9 10">
    <name type="scientific">Scophthalmus maximus</name>
    <name type="common">Turbot</name>
    <name type="synonym">Psetta maxima</name>
    <dbReference type="NCBI Taxonomy" id="52904"/>
    <lineage>
        <taxon>Eukaryota</taxon>
        <taxon>Metazoa</taxon>
        <taxon>Chordata</taxon>
        <taxon>Craniata</taxon>
        <taxon>Vertebrata</taxon>
        <taxon>Euteleostomi</taxon>
        <taxon>Actinopterygii</taxon>
        <taxon>Neopterygii</taxon>
        <taxon>Teleostei</taxon>
        <taxon>Neoteleostei</taxon>
        <taxon>Acanthomorphata</taxon>
        <taxon>Carangaria</taxon>
        <taxon>Pleuronectiformes</taxon>
        <taxon>Pleuronectoidei</taxon>
        <taxon>Scophthalmidae</taxon>
        <taxon>Scophthalmus</taxon>
    </lineage>
</organism>
<dbReference type="EMBL" id="VEVO01000002">
    <property type="protein sequence ID" value="KAF0045239.1"/>
    <property type="molecule type" value="Genomic_DNA"/>
</dbReference>
<dbReference type="SUPFAM" id="SSF57944">
    <property type="entry name" value="Triple coiled coil domain of C-type lectins"/>
    <property type="match status" value="1"/>
</dbReference>
<dbReference type="InterPro" id="IPR018378">
    <property type="entry name" value="C-type_lectin_CS"/>
</dbReference>
<evidence type="ECO:0000313" key="10">
    <source>
        <dbReference type="Proteomes" id="UP000438429"/>
    </source>
</evidence>
<evidence type="ECO:0000256" key="2">
    <source>
        <dbReference type="ARBA" id="ARBA00022553"/>
    </source>
</evidence>
<dbReference type="FunFam" id="3.10.100.10:FF:000010">
    <property type="entry name" value="C-type lectin domain family 3 member A"/>
    <property type="match status" value="1"/>
</dbReference>
<feature type="coiled-coil region" evidence="6">
    <location>
        <begin position="229"/>
        <end position="256"/>
    </location>
</feature>
<dbReference type="CDD" id="cd03596">
    <property type="entry name" value="CLECT_tetranectin_like"/>
    <property type="match status" value="1"/>
</dbReference>
<evidence type="ECO:0000256" key="6">
    <source>
        <dbReference type="SAM" id="Coils"/>
    </source>
</evidence>
<evidence type="ECO:0000256" key="4">
    <source>
        <dbReference type="ARBA" id="ARBA00023054"/>
    </source>
</evidence>
<dbReference type="GO" id="GO:0030424">
    <property type="term" value="C:axon"/>
    <property type="evidence" value="ECO:0007669"/>
    <property type="project" value="TreeGrafter"/>
</dbReference>
<evidence type="ECO:0000256" key="5">
    <source>
        <dbReference type="ARBA" id="ARBA00023157"/>
    </source>
</evidence>
<dbReference type="Pfam" id="PF07763">
    <property type="entry name" value="FEZ"/>
    <property type="match status" value="1"/>
</dbReference>
<dbReference type="InterPro" id="IPR011680">
    <property type="entry name" value="FEZ"/>
</dbReference>
<dbReference type="PANTHER" id="PTHR12394:SF11">
    <property type="entry name" value="FASCICULATION AND ELONGATION PROTEIN ZETA-2"/>
    <property type="match status" value="1"/>
</dbReference>
<comment type="similarity">
    <text evidence="1">Belongs to the zygin family.</text>
</comment>
<dbReference type="SMART" id="SM00034">
    <property type="entry name" value="CLECT"/>
    <property type="match status" value="1"/>
</dbReference>
<dbReference type="GO" id="GO:0030246">
    <property type="term" value="F:carbohydrate binding"/>
    <property type="evidence" value="ECO:0007669"/>
    <property type="project" value="UniProtKB-KW"/>
</dbReference>
<gene>
    <name evidence="9" type="ORF">F2P81_001768</name>
</gene>
<dbReference type="SUPFAM" id="SSF56436">
    <property type="entry name" value="C-type lectin-like"/>
    <property type="match status" value="1"/>
</dbReference>
<dbReference type="InterPro" id="IPR001304">
    <property type="entry name" value="C-type_lectin-like"/>
</dbReference>
<evidence type="ECO:0000256" key="7">
    <source>
        <dbReference type="SAM" id="MobiDB-lite"/>
    </source>
</evidence>
<dbReference type="InterPro" id="IPR016186">
    <property type="entry name" value="C-type_lectin-like/link_sf"/>
</dbReference>
<dbReference type="GO" id="GO:0005737">
    <property type="term" value="C:cytoplasm"/>
    <property type="evidence" value="ECO:0007669"/>
    <property type="project" value="TreeGrafter"/>
</dbReference>
<keyword evidence="5" id="KW-1015">Disulfide bond</keyword>
<dbReference type="InterPro" id="IPR016187">
    <property type="entry name" value="CTDL_fold"/>
</dbReference>